<proteinExistence type="predicted"/>
<accession>A0A937A021</accession>
<protein>
    <submittedName>
        <fullName evidence="1">Uncharacterized protein</fullName>
    </submittedName>
</protein>
<dbReference type="AlphaFoldDB" id="A0A937A021"/>
<dbReference type="EMBL" id="JAERQJ010000004">
    <property type="protein sequence ID" value="MBL0684331.1"/>
    <property type="molecule type" value="Genomic_DNA"/>
</dbReference>
<gene>
    <name evidence="1" type="ORF">JJQ60_12450</name>
</gene>
<dbReference type="RefSeq" id="WP_201920306.1">
    <property type="nucleotide sequence ID" value="NZ_BAABAX010000003.1"/>
</dbReference>
<reference evidence="1" key="1">
    <citation type="submission" date="2021-01" db="EMBL/GenBank/DDBJ databases">
        <authorList>
            <person name="Zhong Y.L."/>
        </authorList>
    </citation>
    <scope>NUCLEOTIDE SEQUENCE</scope>
    <source>
        <strain evidence="1">KCTC 23302</strain>
    </source>
</reference>
<dbReference type="Proteomes" id="UP000651057">
    <property type="component" value="Unassembled WGS sequence"/>
</dbReference>
<evidence type="ECO:0000313" key="2">
    <source>
        <dbReference type="Proteomes" id="UP000651057"/>
    </source>
</evidence>
<organism evidence="1 2">
    <name type="scientific">Aquimarina mytili</name>
    <dbReference type="NCBI Taxonomy" id="874423"/>
    <lineage>
        <taxon>Bacteria</taxon>
        <taxon>Pseudomonadati</taxon>
        <taxon>Bacteroidota</taxon>
        <taxon>Flavobacteriia</taxon>
        <taxon>Flavobacteriales</taxon>
        <taxon>Flavobacteriaceae</taxon>
        <taxon>Aquimarina</taxon>
    </lineage>
</organism>
<comment type="caution">
    <text evidence="1">The sequence shown here is derived from an EMBL/GenBank/DDBJ whole genome shotgun (WGS) entry which is preliminary data.</text>
</comment>
<evidence type="ECO:0000313" key="1">
    <source>
        <dbReference type="EMBL" id="MBL0684331.1"/>
    </source>
</evidence>
<name>A0A937A021_9FLAO</name>
<sequence length="110" mass="13063">MNKNKEILDKFGETLVRDVFDFNYKMLSSNIAKNLENKQLDKKIKSLSRESISSILFDFLRIFEENEEFKLYYEKNGEKINLNKASEMLKAELIIENGWIDRFSNVVDKN</sequence>
<keyword evidence="2" id="KW-1185">Reference proteome</keyword>